<keyword evidence="4" id="KW-0145">Chemotaxis</keyword>
<evidence type="ECO:0000313" key="17">
    <source>
        <dbReference type="Proteomes" id="UP000050557"/>
    </source>
</evidence>
<evidence type="ECO:0000259" key="15">
    <source>
        <dbReference type="PROSITE" id="PS50885"/>
    </source>
</evidence>
<evidence type="ECO:0000256" key="9">
    <source>
        <dbReference type="ARBA" id="ARBA00023224"/>
    </source>
</evidence>
<sequence length="598" mass="64047">MQHFRVVMQKNTQGLNVSRMRPVAWWAPLTYKNNHKATPMRLSLKAKVLSLAVLPVLIFALVISATTVFMLHRQAEREVSDTRERLLSEAKATLQNYVAIAMTAIKPVYDAAPPGDETARATAIKLLSSVSYGKDGYIFGYDSQVIRIFRSNSADGVGKSFNDARDANGVYINRELVAVGKAGTHYVMYSSALPGKTEPVPKIGYTDYLPKWDLVIGSAVNIDGIDAQVAEVRQNVEARLREMLYSILGITVVVLVIIGVIGILMAGTLLRPLGLMKNNLDDIAAGEGDLTRRLAITSNDELGDLAGSFNRFVDKIHGMVHQVSEMTGQLNGLVGEVSSQAQRSETAMDRQRHETDQVATAINQMSAAAQEVAKSAQGASVAAQQTDEQGRAAKRVVDGSIRQIHALVDDIRKSGSSLDVLQKDVSSIVSVLGVIRSIAEQTNLLALNAAIEAARAGEAGRGFAVVADEVRALASRTQQSTQEIQSMIDRLQQGTQDAVTAMRHSSEAGDGTSAQANEAGTSLVAIGELIATINSMNAQIASAAEEQTAVAEEINRSVHQIAGAVESVADETRQSAQTSRSLAELGSRLGSLVGQFRV</sequence>
<dbReference type="FunFam" id="1.10.287.950:FF:000001">
    <property type="entry name" value="Methyl-accepting chemotaxis sensory transducer"/>
    <property type="match status" value="1"/>
</dbReference>
<evidence type="ECO:0000256" key="1">
    <source>
        <dbReference type="ARBA" id="ARBA00004429"/>
    </source>
</evidence>
<dbReference type="GO" id="GO:0007165">
    <property type="term" value="P:signal transduction"/>
    <property type="evidence" value="ECO:0007669"/>
    <property type="project" value="UniProtKB-KW"/>
</dbReference>
<evidence type="ECO:0000256" key="8">
    <source>
        <dbReference type="ARBA" id="ARBA00023136"/>
    </source>
</evidence>
<dbReference type="AlphaFoldDB" id="A0A0P9R266"/>
<evidence type="ECO:0000256" key="11">
    <source>
        <dbReference type="PROSITE-ProRule" id="PRU00284"/>
    </source>
</evidence>
<keyword evidence="5" id="KW-0997">Cell inner membrane</keyword>
<dbReference type="PANTHER" id="PTHR32089:SF119">
    <property type="entry name" value="METHYL-ACCEPTING CHEMOTAXIS PROTEIN CTPL"/>
    <property type="match status" value="1"/>
</dbReference>
<keyword evidence="6 12" id="KW-0812">Transmembrane</keyword>
<accession>A0A0P9R266</accession>
<dbReference type="Proteomes" id="UP000050557">
    <property type="component" value="Unassembled WGS sequence"/>
</dbReference>
<dbReference type="Gene3D" id="1.10.287.950">
    <property type="entry name" value="Methyl-accepting chemotaxis protein"/>
    <property type="match status" value="1"/>
</dbReference>
<keyword evidence="7 12" id="KW-1133">Transmembrane helix</keyword>
<feature type="transmembrane region" description="Helical" evidence="12">
    <location>
        <begin position="243"/>
        <end position="270"/>
    </location>
</feature>
<evidence type="ECO:0000256" key="12">
    <source>
        <dbReference type="SAM" id="Phobius"/>
    </source>
</evidence>
<dbReference type="Pfam" id="PF00015">
    <property type="entry name" value="MCPsignal"/>
    <property type="match status" value="1"/>
</dbReference>
<dbReference type="InterPro" id="IPR033480">
    <property type="entry name" value="sCache_2"/>
</dbReference>
<dbReference type="SMART" id="SM00304">
    <property type="entry name" value="HAMP"/>
    <property type="match status" value="1"/>
</dbReference>
<dbReference type="Pfam" id="PF00672">
    <property type="entry name" value="HAMP"/>
    <property type="match status" value="1"/>
</dbReference>
<comment type="caution">
    <text evidence="16">The sequence shown here is derived from an EMBL/GenBank/DDBJ whole genome shotgun (WGS) entry which is preliminary data.</text>
</comment>
<feature type="domain" description="T-SNARE coiled-coil homology" evidence="14">
    <location>
        <begin position="513"/>
        <end position="575"/>
    </location>
</feature>
<dbReference type="EMBL" id="LJQM01000223">
    <property type="protein sequence ID" value="KPX41060.1"/>
    <property type="molecule type" value="Genomic_DNA"/>
</dbReference>
<dbReference type="InterPro" id="IPR004089">
    <property type="entry name" value="MCPsignal_dom"/>
</dbReference>
<evidence type="ECO:0000256" key="4">
    <source>
        <dbReference type="ARBA" id="ARBA00022500"/>
    </source>
</evidence>
<protein>
    <submittedName>
        <fullName evidence="16">Methyl-accepting chemotaxis protein</fullName>
    </submittedName>
</protein>
<keyword evidence="8 12" id="KW-0472">Membrane</keyword>
<feature type="domain" description="Methyl-accepting transducer" evidence="13">
    <location>
        <begin position="326"/>
        <end position="562"/>
    </location>
</feature>
<dbReference type="PATRIC" id="fig|251654.3.peg.2825"/>
<evidence type="ECO:0000256" key="6">
    <source>
        <dbReference type="ARBA" id="ARBA00022692"/>
    </source>
</evidence>
<comment type="subcellular location">
    <subcellularLocation>
        <location evidence="1">Cell inner membrane</location>
        <topology evidence="1">Multi-pass membrane protein</topology>
    </subcellularLocation>
</comment>
<dbReference type="PRINTS" id="PR00260">
    <property type="entry name" value="CHEMTRNSDUCR"/>
</dbReference>
<evidence type="ECO:0000256" key="7">
    <source>
        <dbReference type="ARBA" id="ARBA00022989"/>
    </source>
</evidence>
<dbReference type="PROSITE" id="PS50111">
    <property type="entry name" value="CHEMOTAXIS_TRANSDUC_2"/>
    <property type="match status" value="1"/>
</dbReference>
<dbReference type="GO" id="GO:0006935">
    <property type="term" value="P:chemotaxis"/>
    <property type="evidence" value="ECO:0007669"/>
    <property type="project" value="UniProtKB-KW"/>
</dbReference>
<dbReference type="CDD" id="cd06225">
    <property type="entry name" value="HAMP"/>
    <property type="match status" value="1"/>
</dbReference>
<keyword evidence="2" id="KW-1003">Cell membrane</keyword>
<evidence type="ECO:0000256" key="3">
    <source>
        <dbReference type="ARBA" id="ARBA00022481"/>
    </source>
</evidence>
<evidence type="ECO:0000259" key="13">
    <source>
        <dbReference type="PROSITE" id="PS50111"/>
    </source>
</evidence>
<organism evidence="16 17">
    <name type="scientific">Pseudomonas syringae pv. helianthi</name>
    <dbReference type="NCBI Taxonomy" id="251654"/>
    <lineage>
        <taxon>Bacteria</taxon>
        <taxon>Pseudomonadati</taxon>
        <taxon>Pseudomonadota</taxon>
        <taxon>Gammaproteobacteria</taxon>
        <taxon>Pseudomonadales</taxon>
        <taxon>Pseudomonadaceae</taxon>
        <taxon>Pseudomonas</taxon>
    </lineage>
</organism>
<feature type="transmembrane region" description="Helical" evidence="12">
    <location>
        <begin position="48"/>
        <end position="71"/>
    </location>
</feature>
<dbReference type="SMART" id="SM01049">
    <property type="entry name" value="Cache_2"/>
    <property type="match status" value="1"/>
</dbReference>
<reference evidence="16 17" key="1">
    <citation type="submission" date="2015-09" db="EMBL/GenBank/DDBJ databases">
        <title>Genome announcement of multiple Pseudomonas syringae strains.</title>
        <authorList>
            <person name="Thakur S."/>
            <person name="Wang P.W."/>
            <person name="Gong Y."/>
            <person name="Weir B.S."/>
            <person name="Guttman D.S."/>
        </authorList>
    </citation>
    <scope>NUCLEOTIDE SEQUENCE [LARGE SCALE GENOMIC DNA]</scope>
    <source>
        <strain evidence="16 17">ICMP4531</strain>
    </source>
</reference>
<dbReference type="Gene3D" id="3.30.450.20">
    <property type="entry name" value="PAS domain"/>
    <property type="match status" value="1"/>
</dbReference>
<name>A0A0P9R266_9PSED</name>
<dbReference type="PANTHER" id="PTHR32089">
    <property type="entry name" value="METHYL-ACCEPTING CHEMOTAXIS PROTEIN MCPB"/>
    <property type="match status" value="1"/>
</dbReference>
<evidence type="ECO:0000256" key="5">
    <source>
        <dbReference type="ARBA" id="ARBA00022519"/>
    </source>
</evidence>
<dbReference type="CDD" id="cd11386">
    <property type="entry name" value="MCP_signal"/>
    <property type="match status" value="1"/>
</dbReference>
<gene>
    <name evidence="16" type="ORF">ALO68_05114</name>
</gene>
<comment type="similarity">
    <text evidence="10">Belongs to the methyl-accepting chemotaxis (MCP) protein family.</text>
</comment>
<dbReference type="PROSITE" id="PS50192">
    <property type="entry name" value="T_SNARE"/>
    <property type="match status" value="1"/>
</dbReference>
<dbReference type="InterPro" id="IPR003660">
    <property type="entry name" value="HAMP_dom"/>
</dbReference>
<evidence type="ECO:0000259" key="14">
    <source>
        <dbReference type="PROSITE" id="PS50192"/>
    </source>
</evidence>
<dbReference type="PROSITE" id="PS50885">
    <property type="entry name" value="HAMP"/>
    <property type="match status" value="1"/>
</dbReference>
<keyword evidence="3" id="KW-0488">Methylation</keyword>
<keyword evidence="9 11" id="KW-0807">Transducer</keyword>
<evidence type="ECO:0000256" key="2">
    <source>
        <dbReference type="ARBA" id="ARBA00022475"/>
    </source>
</evidence>
<dbReference type="InterPro" id="IPR000727">
    <property type="entry name" value="T_SNARE_dom"/>
</dbReference>
<dbReference type="SMART" id="SM00283">
    <property type="entry name" value="MA"/>
    <property type="match status" value="1"/>
</dbReference>
<evidence type="ECO:0000256" key="10">
    <source>
        <dbReference type="ARBA" id="ARBA00029447"/>
    </source>
</evidence>
<evidence type="ECO:0000313" key="16">
    <source>
        <dbReference type="EMBL" id="KPX41060.1"/>
    </source>
</evidence>
<dbReference type="GO" id="GO:0005886">
    <property type="term" value="C:plasma membrane"/>
    <property type="evidence" value="ECO:0007669"/>
    <property type="project" value="UniProtKB-SubCell"/>
</dbReference>
<dbReference type="GO" id="GO:0004888">
    <property type="term" value="F:transmembrane signaling receptor activity"/>
    <property type="evidence" value="ECO:0007669"/>
    <property type="project" value="InterPro"/>
</dbReference>
<dbReference type="SUPFAM" id="SSF58104">
    <property type="entry name" value="Methyl-accepting chemotaxis protein (MCP) signaling domain"/>
    <property type="match status" value="1"/>
</dbReference>
<proteinExistence type="inferred from homology"/>
<dbReference type="InterPro" id="IPR004090">
    <property type="entry name" value="Chemotax_Me-accpt_rcpt"/>
</dbReference>
<feature type="domain" description="HAMP" evidence="15">
    <location>
        <begin position="267"/>
        <end position="321"/>
    </location>
</feature>
<dbReference type="Pfam" id="PF17200">
    <property type="entry name" value="sCache_2"/>
    <property type="match status" value="1"/>
</dbReference>